<dbReference type="InterPro" id="IPR004763">
    <property type="entry name" value="CusA-like"/>
</dbReference>
<evidence type="ECO:0000313" key="9">
    <source>
        <dbReference type="EMBL" id="AOZ05303.1"/>
    </source>
</evidence>
<dbReference type="Gene3D" id="3.30.70.1440">
    <property type="entry name" value="Multidrug efflux transporter AcrB pore domain"/>
    <property type="match status" value="1"/>
</dbReference>
<feature type="transmembrane region" description="Helical" evidence="8">
    <location>
        <begin position="953"/>
        <end position="974"/>
    </location>
</feature>
<dbReference type="Gene3D" id="3.30.2090.10">
    <property type="entry name" value="Multidrug efflux transporter AcrB TolC docking domain, DN and DC subdomains"/>
    <property type="match status" value="2"/>
</dbReference>
<dbReference type="InterPro" id="IPR001036">
    <property type="entry name" value="Acrflvin-R"/>
</dbReference>
<dbReference type="Proteomes" id="UP000177515">
    <property type="component" value="Chromosome 1"/>
</dbReference>
<feature type="transmembrane region" description="Helical" evidence="8">
    <location>
        <begin position="986"/>
        <end position="1012"/>
    </location>
</feature>
<dbReference type="PRINTS" id="PR00702">
    <property type="entry name" value="ACRIFLAVINRP"/>
</dbReference>
<feature type="transmembrane region" description="Helical" evidence="8">
    <location>
        <begin position="856"/>
        <end position="875"/>
    </location>
</feature>
<reference evidence="9 10" key="1">
    <citation type="submission" date="2016-10" db="EMBL/GenBank/DDBJ databases">
        <title>Complete genome sequences of three Cupriavidus strains isolated from various Malaysian environments.</title>
        <authorList>
            <person name="Abdullah A.A.-A."/>
            <person name="Shafie N.A.H."/>
            <person name="Lau N.S."/>
        </authorList>
    </citation>
    <scope>NUCLEOTIDE SEQUENCE [LARGE SCALE GENOMIC DNA]</scope>
    <source>
        <strain evidence="9 10">USMAA1020</strain>
    </source>
</reference>
<protein>
    <submittedName>
        <fullName evidence="9">Heavy metal resistance protein CzcA</fullName>
    </submittedName>
</protein>
<dbReference type="Gene3D" id="3.30.70.1320">
    <property type="entry name" value="Multidrug efflux transporter AcrB pore domain like"/>
    <property type="match status" value="1"/>
</dbReference>
<dbReference type="EMBL" id="CP017754">
    <property type="protein sequence ID" value="AOZ05303.1"/>
    <property type="molecule type" value="Genomic_DNA"/>
</dbReference>
<dbReference type="SUPFAM" id="SSF82714">
    <property type="entry name" value="Multidrug efflux transporter AcrB TolC docking domain, DN and DC subdomains"/>
    <property type="match status" value="2"/>
</dbReference>
<evidence type="ECO:0000313" key="10">
    <source>
        <dbReference type="Proteomes" id="UP000177515"/>
    </source>
</evidence>
<dbReference type="PANTHER" id="PTHR32063:SF12">
    <property type="entry name" value="CATION EFFLUX SYSTEM PROTEIN"/>
    <property type="match status" value="1"/>
</dbReference>
<dbReference type="InterPro" id="IPR027463">
    <property type="entry name" value="AcrB_DN_DC_subdom"/>
</dbReference>
<proteinExistence type="inferred from homology"/>
<gene>
    <name evidence="9" type="ORF">BKK80_05370</name>
</gene>
<dbReference type="Pfam" id="PF00873">
    <property type="entry name" value="ACR_tran"/>
    <property type="match status" value="1"/>
</dbReference>
<dbReference type="RefSeq" id="WP_071068682.1">
    <property type="nucleotide sequence ID" value="NZ_CP017754.1"/>
</dbReference>
<keyword evidence="3" id="KW-0813">Transport</keyword>
<evidence type="ECO:0000256" key="5">
    <source>
        <dbReference type="ARBA" id="ARBA00022692"/>
    </source>
</evidence>
<keyword evidence="6 8" id="KW-1133">Transmembrane helix</keyword>
<evidence type="ECO:0000256" key="7">
    <source>
        <dbReference type="ARBA" id="ARBA00023136"/>
    </source>
</evidence>
<comment type="subcellular location">
    <subcellularLocation>
        <location evidence="1">Cell membrane</location>
        <topology evidence="1">Multi-pass membrane protein</topology>
    </subcellularLocation>
</comment>
<organism evidence="9 10">
    <name type="scientific">Cupriavidus malaysiensis</name>
    <dbReference type="NCBI Taxonomy" id="367825"/>
    <lineage>
        <taxon>Bacteria</taxon>
        <taxon>Pseudomonadati</taxon>
        <taxon>Pseudomonadota</taxon>
        <taxon>Betaproteobacteria</taxon>
        <taxon>Burkholderiales</taxon>
        <taxon>Burkholderiaceae</taxon>
        <taxon>Cupriavidus</taxon>
    </lineage>
</organism>
<evidence type="ECO:0000256" key="4">
    <source>
        <dbReference type="ARBA" id="ARBA00022475"/>
    </source>
</evidence>
<comment type="similarity">
    <text evidence="2">Belongs to the resistance-nodulation-cell division (RND) (TC 2.A.6) family.</text>
</comment>
<evidence type="ECO:0000256" key="8">
    <source>
        <dbReference type="SAM" id="Phobius"/>
    </source>
</evidence>
<evidence type="ECO:0000256" key="1">
    <source>
        <dbReference type="ARBA" id="ARBA00004651"/>
    </source>
</evidence>
<accession>A0ABM6F1N5</accession>
<dbReference type="Gene3D" id="3.30.70.1430">
    <property type="entry name" value="Multidrug efflux transporter AcrB pore domain"/>
    <property type="match status" value="2"/>
</dbReference>
<keyword evidence="5 8" id="KW-0812">Transmembrane</keyword>
<evidence type="ECO:0000256" key="3">
    <source>
        <dbReference type="ARBA" id="ARBA00022448"/>
    </source>
</evidence>
<feature type="transmembrane region" description="Helical" evidence="8">
    <location>
        <begin position="358"/>
        <end position="376"/>
    </location>
</feature>
<keyword evidence="10" id="KW-1185">Reference proteome</keyword>
<sequence>MAFTPIRAILKRRLMIVFLAVALLVAGVLSFLRLPLQAYPGVAPVTVQAITQWPGRSTVEVEQQITIPVENALASVPDVQSFRSVSLFGLSVVTVKFKEGVDNFKARQNFVTYLSQANLPQGVQAALSPDSDATGEIMRFRLEGDGVDLTTLKTVQDYTVYKEIKHIPGVADVSAFGGMVKQYQIVPTPEKMQAYGLTLKQVIDAVTNANANTGGGLMKAGEQQFVVRGVGLLQTLEDIRNVAVATTNGVPVRVRDIAEVREGHAQRLGMVQFDRQDDVVEGIVLLKRDDNASEVLARVRDKIADLNENTLPKHIQIKPFYDRQNLLDLTMGTVEHALFVGISLVLIVLFVFLGSFRAAAVVAAVIPLALCVSFINMDHFKVPANLISLGAIDFGLIVDAAVIVMENIMRHLEEGQSNTEEAIVKATSEVQRAMIFSTGIIIVAYSPLFFMGGVEGIIFKPMAFTMGFALLASIVLALTFVPAVTSFVFSGSLRPHSPRFIEIILNGYKPLLRALLKRPGMVFLAAALGLGGTLYSSRYLGTEFLPTLEENNLWLRVTLPNTVDLDYSASIGRELRAYFREQPEVRAVSLQIGRPDDGTDSTGVFNQEYALYFKPREDWPKGTTKQQVVDRLTKRLNRVPGIEYNFSQYIQDNVNEALSGVKGENSVKIFGPDLLALQDKAKEVESILKRVPGLADVGIFKELGQPTLNISVDREKTARFGLSVNDIQTLVQYAIGGDPVTQILDGEKTFGLTVRLNDSARNNADVINRLLVDTPDGQRIPLSMVAKVEVTDGPFFIYRESGKRYIAIKFGVRGRDLGSAVTEAQEKVKQAVALPAGYTMFWDGQFNQMKVAQKKLAVIVPLTILVIFLLLYSTFGNFKDALMVVLNVPFAAIGGLLSLHIAGETLSISAGIGFLSLFGIAIQDGVILISYINRLSQSGADDLHEAVVEGASLRLRPVVMTAMLAGLGLLPAALSHGIGSEAQRPLALVIVGGMVTTTLLTLLVLPVVFAWVNRRRGGQGGADAASLTPAEGV</sequence>
<feature type="transmembrane region" description="Helical" evidence="8">
    <location>
        <begin position="466"/>
        <end position="489"/>
    </location>
</feature>
<dbReference type="Gene3D" id="1.20.1640.10">
    <property type="entry name" value="Multidrug efflux transporter AcrB transmembrane domain"/>
    <property type="match status" value="2"/>
</dbReference>
<feature type="transmembrane region" description="Helical" evidence="8">
    <location>
        <begin position="914"/>
        <end position="933"/>
    </location>
</feature>
<evidence type="ECO:0000256" key="2">
    <source>
        <dbReference type="ARBA" id="ARBA00010942"/>
    </source>
</evidence>
<name>A0ABM6F1N5_9BURK</name>
<keyword evidence="4" id="KW-1003">Cell membrane</keyword>
<dbReference type="PANTHER" id="PTHR32063">
    <property type="match status" value="1"/>
</dbReference>
<evidence type="ECO:0000256" key="6">
    <source>
        <dbReference type="ARBA" id="ARBA00022989"/>
    </source>
</evidence>
<feature type="transmembrane region" description="Helical" evidence="8">
    <location>
        <begin position="881"/>
        <end position="902"/>
    </location>
</feature>
<keyword evidence="7 8" id="KW-0472">Membrane</keyword>
<dbReference type="SUPFAM" id="SSF82693">
    <property type="entry name" value="Multidrug efflux transporter AcrB pore domain, PN1, PN2, PC1 and PC2 subdomains"/>
    <property type="match status" value="3"/>
</dbReference>
<dbReference type="SUPFAM" id="SSF82866">
    <property type="entry name" value="Multidrug efflux transporter AcrB transmembrane domain"/>
    <property type="match status" value="2"/>
</dbReference>
<feature type="transmembrane region" description="Helical" evidence="8">
    <location>
        <begin position="433"/>
        <end position="454"/>
    </location>
</feature>
<dbReference type="NCBIfam" id="TIGR00914">
    <property type="entry name" value="2A0601"/>
    <property type="match status" value="1"/>
</dbReference>
<feature type="transmembrane region" description="Helical" evidence="8">
    <location>
        <begin position="382"/>
        <end position="404"/>
    </location>
</feature>
<feature type="transmembrane region" description="Helical" evidence="8">
    <location>
        <begin position="336"/>
        <end position="353"/>
    </location>
</feature>